<keyword evidence="5" id="KW-1185">Reference proteome</keyword>
<dbReference type="AlphaFoldDB" id="A0A8T1N4M5"/>
<dbReference type="Pfam" id="PF01582">
    <property type="entry name" value="TIR"/>
    <property type="match status" value="1"/>
</dbReference>
<dbReference type="Pfam" id="PF00931">
    <property type="entry name" value="NB-ARC"/>
    <property type="match status" value="1"/>
</dbReference>
<comment type="caution">
    <text evidence="4">The sequence shown here is derived from an EMBL/GenBank/DDBJ whole genome shotgun (WGS) entry which is preliminary data.</text>
</comment>
<accession>A0A8T1N4M5</accession>
<evidence type="ECO:0000313" key="5">
    <source>
        <dbReference type="Proteomes" id="UP000811609"/>
    </source>
</evidence>
<evidence type="ECO:0000256" key="2">
    <source>
        <dbReference type="ARBA" id="ARBA00023027"/>
    </source>
</evidence>
<dbReference type="Pfam" id="PF23282">
    <property type="entry name" value="WHD_ROQ1"/>
    <property type="match status" value="1"/>
</dbReference>
<evidence type="ECO:0000313" key="4">
    <source>
        <dbReference type="EMBL" id="KAG6624288.1"/>
    </source>
</evidence>
<organism evidence="4 5">
    <name type="scientific">Carya illinoinensis</name>
    <name type="common">Pecan</name>
    <dbReference type="NCBI Taxonomy" id="32201"/>
    <lineage>
        <taxon>Eukaryota</taxon>
        <taxon>Viridiplantae</taxon>
        <taxon>Streptophyta</taxon>
        <taxon>Embryophyta</taxon>
        <taxon>Tracheophyta</taxon>
        <taxon>Spermatophyta</taxon>
        <taxon>Magnoliopsida</taxon>
        <taxon>eudicotyledons</taxon>
        <taxon>Gunneridae</taxon>
        <taxon>Pentapetalae</taxon>
        <taxon>rosids</taxon>
        <taxon>fabids</taxon>
        <taxon>Fagales</taxon>
        <taxon>Juglandaceae</taxon>
        <taxon>Carya</taxon>
    </lineage>
</organism>
<reference evidence="4" key="1">
    <citation type="submission" date="2020-12" db="EMBL/GenBank/DDBJ databases">
        <title>WGS assembly of Carya illinoinensis cv. Pawnee.</title>
        <authorList>
            <person name="Platts A."/>
            <person name="Shu S."/>
            <person name="Wright S."/>
            <person name="Barry K."/>
            <person name="Edger P."/>
            <person name="Pires J.C."/>
            <person name="Schmutz J."/>
        </authorList>
    </citation>
    <scope>NUCLEOTIDE SEQUENCE</scope>
    <source>
        <tissue evidence="4">Leaf</tissue>
    </source>
</reference>
<dbReference type="PANTHER" id="PTHR11017">
    <property type="entry name" value="LEUCINE-RICH REPEAT-CONTAINING PROTEIN"/>
    <property type="match status" value="1"/>
</dbReference>
<dbReference type="GO" id="GO:0043531">
    <property type="term" value="F:ADP binding"/>
    <property type="evidence" value="ECO:0007669"/>
    <property type="project" value="InterPro"/>
</dbReference>
<gene>
    <name evidence="4" type="ORF">CIPAW_16G016100</name>
</gene>
<dbReference type="PANTHER" id="PTHR11017:SF559">
    <property type="entry name" value="DISEASE RESISTANCE PROTEIN CHL1"/>
    <property type="match status" value="1"/>
</dbReference>
<feature type="domain" description="TIR" evidence="3">
    <location>
        <begin position="37"/>
        <end position="203"/>
    </location>
</feature>
<evidence type="ECO:0000256" key="1">
    <source>
        <dbReference type="ARBA" id="ARBA00022737"/>
    </source>
</evidence>
<sequence>MYCSKRLRINHSSSYIRPLSIPSSSRNLSSYIDPYSKVYDVFLSFRGEDTRNNFTDHLYQALVDKGISTFKDDEKIEIGIPISQELLDAIEKSSMAVIVLSRNYASSPWCLEELARIIDCMKEREMRVLPIFYQVDPSDVRHQTGTFADAFTGHEIRFEKDSEKVRTWRNALREVAKLSGRHLQNRGESEFIKIIVDGIFRELSDTLSIVDEGNLIGIIYPVRELLVSHLQLRQNDDEVRFIGLCGMSGIGKTTLARVVFQRFRSRFQACSFLENVSAECNVDALLEKLLSDMKLRSEKDKWDASKGRAVIKNRLRFKKVLIVLDDADKKEQLETLVGNCDWFGMGSRIIITTRDKHLLISLGVPNDNIYMVKGLNEYSKDLDLKLFCLEAFGKPDCGIDFLERCNDFARYARIDFLDLCLDFVGYASGHPLALKVLGSSLFGKGREVWQSARDKLEAIPNRDIQKILQIGFDALDDTEKKLFLDIACFFDGDYKDRVIDLLEGLGCYPTIDIETLVDKSLLTSSGKRLRMHNLLQRMGWEIVRCEHRWNPEKRSRLWLSNDILQVLEENTGTDKVEGIMLNTPSREAQLNANAFSKMKKLGLLKICNVHLPAGLEYLSNKLHLLEWHDYPLTSMPNNFQPHNLVELIMPRCCFKQLPKGFSNLNKLKVLDLSNSQNLIKTPDFTGFSNLQRLILQGCTRLYEVHPSMGVLNRLILLNLKDCQSLASLPCEINLESLKTVILSGCSSLVKFPKIGKNMKRLAELYLDKMAKTAIKELLSSIQNLTGLTLLNRSGWKDHPSRSWHSLLYLSALTSLVALDLSDCNLSDGAIPGNLSGLSALESLILSRNNFTCLPDSISQLSKLKSLYLDNCSKLKLLPNLPTGTKLVMARECSSLENCSNQVTLWTSYETEEFTIINCLSSVDDEKSEVSFQDLNLHLDFQPRWRPYEEVSLSLSLSLSLTKEHIEEFLF</sequence>
<dbReference type="GO" id="GO:0006952">
    <property type="term" value="P:defense response"/>
    <property type="evidence" value="ECO:0007669"/>
    <property type="project" value="InterPro"/>
</dbReference>
<dbReference type="InterPro" id="IPR001611">
    <property type="entry name" value="Leu-rich_rpt"/>
</dbReference>
<dbReference type="FunFam" id="3.40.50.10140:FF:000007">
    <property type="entry name" value="Disease resistance protein (TIR-NBS-LRR class)"/>
    <property type="match status" value="1"/>
</dbReference>
<proteinExistence type="predicted"/>
<protein>
    <recommendedName>
        <fullName evidence="3">TIR domain-containing protein</fullName>
    </recommendedName>
</protein>
<dbReference type="InterPro" id="IPR002182">
    <property type="entry name" value="NB-ARC"/>
</dbReference>
<dbReference type="InterPro" id="IPR058192">
    <property type="entry name" value="WHD_ROQ1-like"/>
</dbReference>
<dbReference type="EMBL" id="CM031824">
    <property type="protein sequence ID" value="KAG6624288.1"/>
    <property type="molecule type" value="Genomic_DNA"/>
</dbReference>
<dbReference type="InterPro" id="IPR000157">
    <property type="entry name" value="TIR_dom"/>
</dbReference>
<dbReference type="PROSITE" id="PS50104">
    <property type="entry name" value="TIR"/>
    <property type="match status" value="1"/>
</dbReference>
<keyword evidence="1" id="KW-0677">Repeat</keyword>
<name>A0A8T1N4M5_CARIL</name>
<evidence type="ECO:0000259" key="3">
    <source>
        <dbReference type="PROSITE" id="PS50104"/>
    </source>
</evidence>
<dbReference type="Proteomes" id="UP000811609">
    <property type="component" value="Chromosome 16"/>
</dbReference>
<dbReference type="SMART" id="SM00255">
    <property type="entry name" value="TIR"/>
    <property type="match status" value="1"/>
</dbReference>
<dbReference type="GO" id="GO:0007165">
    <property type="term" value="P:signal transduction"/>
    <property type="evidence" value="ECO:0007669"/>
    <property type="project" value="InterPro"/>
</dbReference>
<keyword evidence="2" id="KW-0520">NAD</keyword>
<dbReference type="InterPro" id="IPR044974">
    <property type="entry name" value="Disease_R_plants"/>
</dbReference>
<dbReference type="Pfam" id="PF13855">
    <property type="entry name" value="LRR_8"/>
    <property type="match status" value="1"/>
</dbReference>